<gene>
    <name evidence="2" type="ORF">TsFJ059_001236</name>
</gene>
<dbReference type="Proteomes" id="UP000826573">
    <property type="component" value="Unassembled WGS sequence"/>
</dbReference>
<name>A0A9P8I144_9HYPO</name>
<keyword evidence="3" id="KW-1185">Reference proteome</keyword>
<accession>A0A9P8I144</accession>
<organism evidence="2 3">
    <name type="scientific">Trichoderma semiorbis</name>
    <dbReference type="NCBI Taxonomy" id="1491008"/>
    <lineage>
        <taxon>Eukaryota</taxon>
        <taxon>Fungi</taxon>
        <taxon>Dikarya</taxon>
        <taxon>Ascomycota</taxon>
        <taxon>Pezizomycotina</taxon>
        <taxon>Sordariomycetes</taxon>
        <taxon>Hypocreomycetidae</taxon>
        <taxon>Hypocreales</taxon>
        <taxon>Hypocreaceae</taxon>
        <taxon>Trichoderma</taxon>
    </lineage>
</organism>
<sequence length="430" mass="47488">MASTSTSASSEALGKEAEIFDRLFQLDEEDLSWIKRRIGRHIAACKLYASERPPRWREALREANEASTIAFAEGMTGIDSKINFYIAHCYKGMGMWREAHQFYMNSTVDNQDIYWLQGLQSLSRQKMEDQALRRVVGVPLIGSDIHASLTLRAHHVATVPTSLSIALCLRCNPEAVVGVASRELAQAILLAGTRMGACDMGHGDFSHGSWPVLVMSLYGSSSALPYCVLLYSVLRQRDFIASFRFGCPSAVACGPPVSTDLLHNLDSAMPGADIYIWLLWLALFLSDLHLLPTGHLLVSLKPTANKTGLPLYALPLDPHGLPPVQNFISEINSGLMTDSLRHHEPPRREHRKRPSPSPLKRRYQGIDIRANNLAELPHGPVQCHSRHPLEVAAKGHIPPLGARHSLLYSPTQLLSFTASLNPGLSQITFS</sequence>
<evidence type="ECO:0000313" key="3">
    <source>
        <dbReference type="Proteomes" id="UP000826573"/>
    </source>
</evidence>
<proteinExistence type="predicted"/>
<dbReference type="AlphaFoldDB" id="A0A9P8I144"/>
<dbReference type="EMBL" id="JAIMJC010000001">
    <property type="protein sequence ID" value="KAH0532561.1"/>
    <property type="molecule type" value="Genomic_DNA"/>
</dbReference>
<protein>
    <submittedName>
        <fullName evidence="2">Uncharacterized protein</fullName>
    </submittedName>
</protein>
<feature type="region of interest" description="Disordered" evidence="1">
    <location>
        <begin position="338"/>
        <end position="361"/>
    </location>
</feature>
<comment type="caution">
    <text evidence="2">The sequence shown here is derived from an EMBL/GenBank/DDBJ whole genome shotgun (WGS) entry which is preliminary data.</text>
</comment>
<evidence type="ECO:0000256" key="1">
    <source>
        <dbReference type="SAM" id="MobiDB-lite"/>
    </source>
</evidence>
<feature type="compositionally biased region" description="Basic residues" evidence="1">
    <location>
        <begin position="348"/>
        <end position="361"/>
    </location>
</feature>
<evidence type="ECO:0000313" key="2">
    <source>
        <dbReference type="EMBL" id="KAH0532561.1"/>
    </source>
</evidence>
<reference evidence="2 3" key="1">
    <citation type="submission" date="2021-08" db="EMBL/GenBank/DDBJ databases">
        <title>The highly contiguous genome resource for Trichoderma semiorbis FJ059, a fungal antagonistic to plant pathogens.</title>
        <authorList>
            <person name="Liu T."/>
        </authorList>
    </citation>
    <scope>NUCLEOTIDE SEQUENCE [LARGE SCALE GENOMIC DNA]</scope>
    <source>
        <strain evidence="2 3">FJ059</strain>
    </source>
</reference>